<keyword evidence="9" id="KW-0460">Magnesium</keyword>
<sequence>MSAVDGLRRSDAAAETESFGAALAPALAIGDVLTLHGPLGSGKTCFVTGLARGLGVRGRVRSPSFGLIHEMSGRLPLAHVDLYRLAEREAEGLGLEELCERAVLVVEWGEKLPSALRQDALAIEFRMLGTDSRQICACARGERGVALWNAWREIETPRRPA</sequence>
<keyword evidence="11" id="KW-0808">Transferase</keyword>
<dbReference type="PANTHER" id="PTHR33540">
    <property type="entry name" value="TRNA THREONYLCARBAMOYLADENOSINE BIOSYNTHESIS PROTEIN TSAE"/>
    <property type="match status" value="1"/>
</dbReference>
<reference evidence="11 12" key="1">
    <citation type="journal article" date="2019" name="Nat. Microbiol.">
        <title>Mediterranean grassland soil C-N compound turnover is dependent on rainfall and depth, and is mediated by genomically divergent microorganisms.</title>
        <authorList>
            <person name="Diamond S."/>
            <person name="Andeer P.F."/>
            <person name="Li Z."/>
            <person name="Crits-Christoph A."/>
            <person name="Burstein D."/>
            <person name="Anantharaman K."/>
            <person name="Lane K.R."/>
            <person name="Thomas B.C."/>
            <person name="Pan C."/>
            <person name="Northen T.R."/>
            <person name="Banfield J.F."/>
        </authorList>
    </citation>
    <scope>NUCLEOTIDE SEQUENCE [LARGE SCALE GENOMIC DNA]</scope>
    <source>
        <strain evidence="11">WS_10</strain>
    </source>
</reference>
<keyword evidence="5" id="KW-0819">tRNA processing</keyword>
<dbReference type="PANTHER" id="PTHR33540:SF2">
    <property type="entry name" value="TRNA THREONYLCARBAMOYLADENOSINE BIOSYNTHESIS PROTEIN TSAE"/>
    <property type="match status" value="1"/>
</dbReference>
<dbReference type="EMBL" id="VBPA01000192">
    <property type="protein sequence ID" value="TMQ70595.1"/>
    <property type="molecule type" value="Genomic_DNA"/>
</dbReference>
<evidence type="ECO:0000256" key="9">
    <source>
        <dbReference type="ARBA" id="ARBA00022842"/>
    </source>
</evidence>
<dbReference type="Pfam" id="PF02367">
    <property type="entry name" value="TsaE"/>
    <property type="match status" value="1"/>
</dbReference>
<keyword evidence="8" id="KW-0067">ATP-binding</keyword>
<keyword evidence="4" id="KW-0963">Cytoplasm</keyword>
<evidence type="ECO:0000256" key="10">
    <source>
        <dbReference type="ARBA" id="ARBA00032441"/>
    </source>
</evidence>
<evidence type="ECO:0000313" key="11">
    <source>
        <dbReference type="EMBL" id="TMQ70595.1"/>
    </source>
</evidence>
<evidence type="ECO:0000256" key="7">
    <source>
        <dbReference type="ARBA" id="ARBA00022741"/>
    </source>
</evidence>
<dbReference type="SUPFAM" id="SSF52540">
    <property type="entry name" value="P-loop containing nucleoside triphosphate hydrolases"/>
    <property type="match status" value="1"/>
</dbReference>
<evidence type="ECO:0000256" key="2">
    <source>
        <dbReference type="ARBA" id="ARBA00007599"/>
    </source>
</evidence>
<protein>
    <recommendedName>
        <fullName evidence="3">tRNA threonylcarbamoyladenosine biosynthesis protein TsaE</fullName>
    </recommendedName>
    <alternativeName>
        <fullName evidence="10">t(6)A37 threonylcarbamoyladenosine biosynthesis protein TsaE</fullName>
    </alternativeName>
</protein>
<dbReference type="GO" id="GO:0016740">
    <property type="term" value="F:transferase activity"/>
    <property type="evidence" value="ECO:0007669"/>
    <property type="project" value="UniProtKB-KW"/>
</dbReference>
<dbReference type="GO" id="GO:0005737">
    <property type="term" value="C:cytoplasm"/>
    <property type="evidence" value="ECO:0007669"/>
    <property type="project" value="UniProtKB-SubCell"/>
</dbReference>
<organism evidence="11 12">
    <name type="scientific">Eiseniibacteriota bacterium</name>
    <dbReference type="NCBI Taxonomy" id="2212470"/>
    <lineage>
        <taxon>Bacteria</taxon>
        <taxon>Candidatus Eiseniibacteriota</taxon>
    </lineage>
</organism>
<dbReference type="Gene3D" id="3.40.50.300">
    <property type="entry name" value="P-loop containing nucleotide triphosphate hydrolases"/>
    <property type="match status" value="1"/>
</dbReference>
<accession>A0A538U3Z7</accession>
<dbReference type="GO" id="GO:0002949">
    <property type="term" value="P:tRNA threonylcarbamoyladenosine modification"/>
    <property type="evidence" value="ECO:0007669"/>
    <property type="project" value="InterPro"/>
</dbReference>
<dbReference type="InterPro" id="IPR003442">
    <property type="entry name" value="T6A_TsaE"/>
</dbReference>
<evidence type="ECO:0000256" key="5">
    <source>
        <dbReference type="ARBA" id="ARBA00022694"/>
    </source>
</evidence>
<evidence type="ECO:0000256" key="6">
    <source>
        <dbReference type="ARBA" id="ARBA00022723"/>
    </source>
</evidence>
<comment type="caution">
    <text evidence="11">The sequence shown here is derived from an EMBL/GenBank/DDBJ whole genome shotgun (WGS) entry which is preliminary data.</text>
</comment>
<dbReference type="InterPro" id="IPR027417">
    <property type="entry name" value="P-loop_NTPase"/>
</dbReference>
<name>A0A538U3Z7_UNCEI</name>
<gene>
    <name evidence="11" type="primary">tsaE</name>
    <name evidence="11" type="ORF">E6K80_08060</name>
</gene>
<evidence type="ECO:0000256" key="1">
    <source>
        <dbReference type="ARBA" id="ARBA00004496"/>
    </source>
</evidence>
<evidence type="ECO:0000313" key="12">
    <source>
        <dbReference type="Proteomes" id="UP000319836"/>
    </source>
</evidence>
<dbReference type="NCBIfam" id="TIGR00150">
    <property type="entry name" value="T6A_YjeE"/>
    <property type="match status" value="1"/>
</dbReference>
<dbReference type="AlphaFoldDB" id="A0A538U3Z7"/>
<evidence type="ECO:0000256" key="4">
    <source>
        <dbReference type="ARBA" id="ARBA00022490"/>
    </source>
</evidence>
<proteinExistence type="inferred from homology"/>
<keyword evidence="7" id="KW-0547">Nucleotide-binding</keyword>
<dbReference type="GO" id="GO:0005524">
    <property type="term" value="F:ATP binding"/>
    <property type="evidence" value="ECO:0007669"/>
    <property type="project" value="UniProtKB-KW"/>
</dbReference>
<comment type="similarity">
    <text evidence="2">Belongs to the TsaE family.</text>
</comment>
<comment type="subcellular location">
    <subcellularLocation>
        <location evidence="1">Cytoplasm</location>
    </subcellularLocation>
</comment>
<keyword evidence="6" id="KW-0479">Metal-binding</keyword>
<dbReference type="Proteomes" id="UP000319836">
    <property type="component" value="Unassembled WGS sequence"/>
</dbReference>
<dbReference type="GO" id="GO:0046872">
    <property type="term" value="F:metal ion binding"/>
    <property type="evidence" value="ECO:0007669"/>
    <property type="project" value="UniProtKB-KW"/>
</dbReference>
<evidence type="ECO:0000256" key="8">
    <source>
        <dbReference type="ARBA" id="ARBA00022840"/>
    </source>
</evidence>
<evidence type="ECO:0000256" key="3">
    <source>
        <dbReference type="ARBA" id="ARBA00019010"/>
    </source>
</evidence>